<comment type="subcellular location">
    <subcellularLocation>
        <location evidence="2">Cell projection</location>
        <location evidence="2">Axon</location>
    </subcellularLocation>
</comment>
<organism evidence="19 20">
    <name type="scientific">Heterostelium pallidum (strain ATCC 26659 / Pp 5 / PN500)</name>
    <name type="common">Cellular slime mold</name>
    <name type="synonym">Polysphondylium pallidum</name>
    <dbReference type="NCBI Taxonomy" id="670386"/>
    <lineage>
        <taxon>Eukaryota</taxon>
        <taxon>Amoebozoa</taxon>
        <taxon>Evosea</taxon>
        <taxon>Eumycetozoa</taxon>
        <taxon>Dictyostelia</taxon>
        <taxon>Acytosteliales</taxon>
        <taxon>Acytosteliaceae</taxon>
        <taxon>Heterostelium</taxon>
    </lineage>
</organism>
<feature type="domain" description="B box-type" evidence="17">
    <location>
        <begin position="3102"/>
        <end position="3150"/>
    </location>
</feature>
<dbReference type="InterPro" id="IPR004939">
    <property type="entry name" value="APC_su10/DOC_dom"/>
</dbReference>
<keyword evidence="6" id="KW-0808">Transferase</keyword>
<dbReference type="CDD" id="cd16463">
    <property type="entry name" value="RING-H2_PHR"/>
    <property type="match status" value="1"/>
</dbReference>
<dbReference type="SMART" id="SM00336">
    <property type="entry name" value="BBOX"/>
    <property type="match status" value="1"/>
</dbReference>
<feature type="compositionally biased region" description="Acidic residues" evidence="15">
    <location>
        <begin position="88"/>
        <end position="99"/>
    </location>
</feature>
<dbReference type="UniPathway" id="UPA00143"/>
<feature type="repeat" description="RCC1" evidence="14">
    <location>
        <begin position="749"/>
        <end position="804"/>
    </location>
</feature>
<dbReference type="SUPFAM" id="SSF49785">
    <property type="entry name" value="Galactose-binding domain-like"/>
    <property type="match status" value="1"/>
</dbReference>
<reference evidence="19 20" key="1">
    <citation type="journal article" date="2011" name="Genome Res.">
        <title>Phylogeny-wide analysis of social amoeba genomes highlights ancient origins for complex intercellular communication.</title>
        <authorList>
            <person name="Heidel A.J."/>
            <person name="Lawal H.M."/>
            <person name="Felder M."/>
            <person name="Schilde C."/>
            <person name="Helps N.R."/>
            <person name="Tunggal B."/>
            <person name="Rivero F."/>
            <person name="John U."/>
            <person name="Schleicher M."/>
            <person name="Eichinger L."/>
            <person name="Platzer M."/>
            <person name="Noegel A.A."/>
            <person name="Schaap P."/>
            <person name="Gloeckner G."/>
        </authorList>
    </citation>
    <scope>NUCLEOTIDE SEQUENCE [LARGE SCALE GENOMIC DNA]</scope>
    <source>
        <strain evidence="20">ATCC 26659 / Pp 5 / PN500</strain>
    </source>
</reference>
<dbReference type="InterPro" id="IPR012983">
    <property type="entry name" value="PHR"/>
</dbReference>
<keyword evidence="10" id="KW-0833">Ubl conjugation pathway</keyword>
<comment type="caution">
    <text evidence="19">The sequence shown here is derived from an EMBL/GenBank/DDBJ whole genome shotgun (WGS) entry which is preliminary data.</text>
</comment>
<dbReference type="RefSeq" id="XP_020427413.1">
    <property type="nucleotide sequence ID" value="XM_020582110.1"/>
</dbReference>
<feature type="compositionally biased region" description="Polar residues" evidence="15">
    <location>
        <begin position="2207"/>
        <end position="2218"/>
    </location>
</feature>
<feature type="compositionally biased region" description="Low complexity" evidence="15">
    <location>
        <begin position="512"/>
        <end position="530"/>
    </location>
</feature>
<feature type="region of interest" description="Disordered" evidence="15">
    <location>
        <begin position="2087"/>
        <end position="2242"/>
    </location>
</feature>
<dbReference type="Gene3D" id="3.30.40.10">
    <property type="entry name" value="Zinc/RING finger domain, C3HC4 (zinc finger)"/>
    <property type="match status" value="1"/>
</dbReference>
<evidence type="ECO:0000259" key="17">
    <source>
        <dbReference type="PROSITE" id="PS50119"/>
    </source>
</evidence>
<evidence type="ECO:0000259" key="16">
    <source>
        <dbReference type="PROSITE" id="PS50089"/>
    </source>
</evidence>
<feature type="region of interest" description="Disordered" evidence="15">
    <location>
        <begin position="510"/>
        <end position="530"/>
    </location>
</feature>
<evidence type="ECO:0000256" key="6">
    <source>
        <dbReference type="ARBA" id="ARBA00022679"/>
    </source>
</evidence>
<dbReference type="InterPro" id="IPR038648">
    <property type="entry name" value="PHR_sf"/>
</dbReference>
<sequence>MAAESTVVNNNSNSNSNSNSNNSNDNDIVYGLADTYSINGGGGAINTPTTTATKSSGGEMFEGVQLDRFLKLYNGVLKHSNYYDNIDAFEDDDDDDGANGDEKEGKESGGAGGGDDSEDDDSDKEKEKKKKKKEKEKGKKDGDNQLLHQFQSIKSSIPMSHSNALLHMKQILWHHPISLLPDKLNLNQQQNNIKQQQQQQQVTDENNNKQTSKEQQQQEQEQQKDGEFNSLESIRSSELFFQFLFDLLNDKNDMMKYRAFQLLQDYCKSLPAASIGNFAESLIKHAVSTLTKIIDTTSNTDNEHMVASSALISLVVARDDPSLTFKIIRFILNSKYQSFLPSNLKPINENYVPLEKFDFKKSVVYEASSNAGGSGKLNIGAVYSMATDGVFIFVHCDLGLLKLSLGQQQQQSLLQYKVVQWKKDYHLEGDDDSSQPSSSSSTPSASCSQVNSIHSWMFVIGSDLYFRSTDMANGIIAQLNIDNLEEESFVSVEAGDCPLGQYPYTMFLTTTNNNNSNSNNSSNNNSNNSSDNIRERLVILELVNDLKKSVFPETRLRYLSLVDGAFVQDGPSHPLPLWSKTTKIQQVNCTMVNEKQDDSLLSTIESYQISKIYASVKGGFYFLSEDKNLYYLGKSELDKLFKPPYVDIAQSNIQLYIVNKDGVLGRITDMKANTLKTFDSKFKVKTMVTTGGEESGCYLVDDTPDACLHSAMSWDSELKKVELPGGEETNQCTLLVAANHSNVVVVNASGIYVKGNNVFGQLGLGHFKNSKEFTRLSPASLPFDVTDVEKIEIGLTFTLFLVRDGVNRRIYYSGNIKGLKQSNHFVEYQHHDFHASTKSIESIIDICATDHGFIVLKQTMNVDIDWATLTFGDINVFADRKCLGVLIPPTIGSGADNNSITSKTSDYLLYNTVSNPPLQLVSKSKVAPRKYRFHLSKVANFEFNTESQQLVMLDNREGNRHPYNSRVSLTNPRERVDPLVIINTLLETYSSTAKPKRLSVPSLSSEFIQSLPKMSFTIAKFIIKEGLSSRVSTTFVKVNRPVLLWSLQLVRSRECLVMLKIESDSTRTTYSQQHRVVDSKIELDYPFELLPNVGYKITIISTEIDSILPGSAYSVFSVGGVQFDLTPSVEYKQIAQVVHGLTFSPLTSSIINVGQSTHRQKSIPKDALIDLLDSLSTMWSQFSGSIEMHKTLQNGAKEHVVDTLMLLDEPLNRTITILARHIQVLLDDVVQGTRVISLIHSVYHHRTLFTHRQHDHKVFIAFMESINHLFVKAFPYIYSTPLQQASAINIVYQLIQLGGSSSFPGAPYLLTAMIQSLYENDVKSLIDIVCEDDAFTRESIDPSLVAFYDMLQNEIYQLHSSSKKKSQKQRMDSSGHSDSGLLFKDVIMSIASNKPFEQPDADNNKLDDYRSKSIDLLKFIWSSSMIVKNDDVVFNQPKVHSVGRFNSTSSSWSYDEMMDAISFKADADIYITGIGLYGDKGSYSARVGVTLGQSAQSFNSTNSVNVSWSNKTARYIHRIDLPEPFQLGANEIMTVFTKISGPSSSSGYKGKESASAEGVNFKFMTSRVNSDNGTSLNSGQIPTIFFQFEPNYRSMELTPKIFEDTLIVSKMILERSKTILKELAQQRQASANEMQLEDLRNDRFLQSLLPFIIDSYANVKYKSIDKQQKLATFLDFLDSTTKINALYKPTSKSLDINDSASSQHCIKMESSHPYEECTKQTNVVEFPADIKWMTIQFDSRSVTTQSSDRLFIWLNGEYKTPLVRSGFSEKEFPSTTFIVPGNKLIFDFQSASNPANFNDANRYGYSASVIGYKTLGSEDSDYPLAKLERLLSFYILQLSSSSFFDQKERGFISEAKQKSKAAAAAAGAEKAKRKKRRVEDSDSSDSDSDDGNEDEKEAAASLSNDDDEKELDFDKIIVDNNATNREEAKSKLYFKTIWNKLSKKLVADSKHQYGISDQVLLDFVNAKSGTLGEEVSDFFNSIGMAVLNKKVDEKDKRKDDRDKKKDDKKKDAKEKAKDKEKNDKKDGDEDDNSDKAEGEEGDKKKEKKPEDKFKDFPINSDDLLSVSEKLRLRRLALLMKRKKHLAKEWKNQKKNLENEKYNDYDSSDSDTDSDESEESEAEEEEDSWDEDLEDDNSDDDEKENASDDVSGEKATGKEEEGTDIEEGIKVNIKENGSATEDKDSDDEVKIKDDNDDNESNSSDNKVKTSTVDNSLNQSKPEEESIVDAAAVHSDSESAIGEDDKKIVQASAASNEKESITSFLKYTGWDTIMKKLFVEIIRLNGAESDFVLTVQSIKNQKKSLQEAKESEQLTPYVELWRNVQKRLNKWALQQSTVAEEYVGINILFGDDDDYFNAPPEPITKKDVLPIQKLDFLFEFLSHLSIGGGGGSSASSSAKDQQSSSSSSSESNLERRSINYSFEEFMNSSNINTSTYNLLLLNKNSQDSAGNANEKVHNSFVSRSILAMFLENFIKIDFFDTIEETKRKNLVKIDSLKIWSNLVETLQVPSALENTIWMIATIVHTNQAPKALLPADWQGKVAQNLSITSNINPLLKREFIVQFHALLEALSKRIKFGSFSDAIILNALSCFSMYLLPEDISFVQSSEIFPLISKILSELHSNETRSLFSPMRKGKEKITPQELDYIEQQQQSESGSVSSNNSPLTSPPSNSSSFVPIQNSSFVNIANKCKVVLTKSPEMMPSLFDESTQSFWEASAKAMINVTLPGEKPTFVQEVCVYIDNSDNEYQVMTVKIKAGNSESCIDFSKVIDVEHEANYWKIIPIGQTITNINISFTGSESIRVRQLKILIPDKQENMSLSPNSKFDATLSLLKLLTFQIFGISTSKEISKDLRNQVATLLSSNGVSKIQKQIFSLISSEVQKEIIHLDGIGWNNVKDQPNKDAYLNELLTTLSSLMESEEGKSFIPSKSSIFALLPLLHKGAERIQHLCINICKGMLINLKPTLFTEFMQEQSNVTVSNLSFIQYMLLIISKPIYVQVKGGSNPLAHNYTMDSLLPNVLEGELSIANGKALIELVKDLMNKSESWRQSIEDELVNSILSMRVAATQPINTYLNSTKLWSALSALLIVFGNQKVISTINTSNISSETQVKTCQNHDDGVTEASVLCNNCQTNLCSECDRFVHMPKAKREHVRSPLVNDVISLEVHENCIRLKLSSTLFVLDCEKQKAIVQTINISSSETCRFCKQKLDLQNLIPSHGISGVCSSADCKQKAANSCTKIHQCGHLCYGIRDEDECLPCLHGCKKPELITTTTSETTTTTTTSEHSHSSKCKKLTQDQDDFCMICWTENLSEAPSIQLDCGHVFHQDCCKQLLEKRWNGARITLGFSKCPICKTSIHHQSLKSITDVIDNIGNEIIRKGKLRIDFLGIQKDPLLLPGGKYHQNLDGYIMDQFAYYLCFKCKQPYFGGSNQCAAAMAAPEKFNPEELICGGCSSDDVLPICPKHGKDYLEFKCRYCCSVAIWFCFGTHHFCETCHNHHTELTSRNTHPQCPVGPGGIELPGDDCPLHVDHPKTGTEFALGCGICRNVREF</sequence>
<evidence type="ECO:0000313" key="19">
    <source>
        <dbReference type="EMBL" id="EFA75279.1"/>
    </source>
</evidence>
<evidence type="ECO:0000256" key="1">
    <source>
        <dbReference type="ARBA" id="ARBA00000333"/>
    </source>
</evidence>
<feature type="compositionally biased region" description="Acidic residues" evidence="15">
    <location>
        <begin position="2105"/>
        <end position="2142"/>
    </location>
</feature>
<gene>
    <name evidence="19" type="ORF">PPL_11354</name>
</gene>
<evidence type="ECO:0000256" key="5">
    <source>
        <dbReference type="ARBA" id="ARBA00012249"/>
    </source>
</evidence>
<evidence type="ECO:0000256" key="7">
    <source>
        <dbReference type="ARBA" id="ARBA00022723"/>
    </source>
</evidence>
<dbReference type="STRING" id="670386.D3BT62"/>
<dbReference type="OMA" id="MICWTES"/>
<dbReference type="InterPro" id="IPR001841">
    <property type="entry name" value="Znf_RING"/>
</dbReference>
<comment type="pathway">
    <text evidence="3">Protein modification; protein ubiquitination.</text>
</comment>
<feature type="region of interest" description="Disordered" evidence="15">
    <location>
        <begin position="2647"/>
        <end position="2671"/>
    </location>
</feature>
<feature type="compositionally biased region" description="Basic and acidic residues" evidence="15">
    <location>
        <begin position="2087"/>
        <end position="2103"/>
    </location>
</feature>
<feature type="region of interest" description="Disordered" evidence="15">
    <location>
        <begin position="1992"/>
        <end position="2060"/>
    </location>
</feature>
<keyword evidence="7" id="KW-0479">Metal-binding</keyword>
<feature type="compositionally biased region" description="Low complexity" evidence="15">
    <location>
        <begin position="2650"/>
        <end position="2671"/>
    </location>
</feature>
<dbReference type="EMBL" id="ADBJ01000056">
    <property type="protein sequence ID" value="EFA75279.1"/>
    <property type="molecule type" value="Genomic_DNA"/>
</dbReference>
<evidence type="ECO:0000256" key="13">
    <source>
        <dbReference type="PROSITE-ProRule" id="PRU00024"/>
    </source>
</evidence>
<dbReference type="PROSITE" id="PS50089">
    <property type="entry name" value="ZF_RING_2"/>
    <property type="match status" value="1"/>
</dbReference>
<dbReference type="InterPro" id="IPR013083">
    <property type="entry name" value="Znf_RING/FYVE/PHD"/>
</dbReference>
<feature type="domain" description="DOC" evidence="18">
    <location>
        <begin position="2659"/>
        <end position="2831"/>
    </location>
</feature>
<dbReference type="Pfam" id="PF08005">
    <property type="entry name" value="PHR"/>
    <property type="match status" value="1"/>
</dbReference>
<feature type="region of interest" description="Disordered" evidence="15">
    <location>
        <begin position="1863"/>
        <end position="1907"/>
    </location>
</feature>
<feature type="compositionally biased region" description="Basic and acidic residues" evidence="15">
    <location>
        <begin position="1992"/>
        <end position="2055"/>
    </location>
</feature>
<feature type="domain" description="RING-type" evidence="16">
    <location>
        <begin position="3295"/>
        <end position="3346"/>
    </location>
</feature>
<protein>
    <recommendedName>
        <fullName evidence="5">RCR-type E3 ubiquitin transferase</fullName>
        <ecNumber evidence="5">2.3.2.33</ecNumber>
    </recommendedName>
</protein>
<evidence type="ECO:0000256" key="10">
    <source>
        <dbReference type="ARBA" id="ARBA00022786"/>
    </source>
</evidence>
<dbReference type="Gene3D" id="2.60.120.820">
    <property type="entry name" value="PHR domain"/>
    <property type="match status" value="1"/>
</dbReference>
<dbReference type="GO" id="GO:0016567">
    <property type="term" value="P:protein ubiquitination"/>
    <property type="evidence" value="ECO:0007669"/>
    <property type="project" value="UniProtKB-UniPathway"/>
</dbReference>
<feature type="region of interest" description="Disordered" evidence="15">
    <location>
        <begin position="1"/>
        <end position="26"/>
    </location>
</feature>
<evidence type="ECO:0000313" key="20">
    <source>
        <dbReference type="Proteomes" id="UP000001396"/>
    </source>
</evidence>
<evidence type="ECO:0000256" key="9">
    <source>
        <dbReference type="ARBA" id="ARBA00022771"/>
    </source>
</evidence>
<dbReference type="Gene3D" id="2.130.10.30">
    <property type="entry name" value="Regulator of chromosome condensation 1/beta-lactamase-inhibitor protein II"/>
    <property type="match status" value="1"/>
</dbReference>
<dbReference type="SUPFAM" id="SSF50985">
    <property type="entry name" value="RCC1/BLIP-II"/>
    <property type="match status" value="1"/>
</dbReference>
<name>D3BT62_HETP5</name>
<dbReference type="Gene3D" id="2.60.120.260">
    <property type="entry name" value="Galactose-binding domain-like"/>
    <property type="match status" value="1"/>
</dbReference>
<keyword evidence="11" id="KW-0862">Zinc</keyword>
<dbReference type="InterPro" id="IPR008979">
    <property type="entry name" value="Galactose-bd-like_sf"/>
</dbReference>
<keyword evidence="12" id="KW-0966">Cell projection</keyword>
<dbReference type="InterPro" id="IPR000408">
    <property type="entry name" value="Reg_chr_condens"/>
</dbReference>
<dbReference type="InterPro" id="IPR009091">
    <property type="entry name" value="RCC1/BLIP-II"/>
</dbReference>
<comment type="catalytic activity">
    <reaction evidence="1">
        <text>[E2 ubiquitin-conjugating enzyme]-S-ubiquitinyl-L-cysteine + [acceptor protein]-L-threonine = [E2 ubiquitin-conjugating enzyme]-L-cysteine + [acceptor protein]-3-O-ubiquitinyl-L-threonine.</text>
        <dbReference type="EC" id="2.3.2.33"/>
    </reaction>
</comment>
<evidence type="ECO:0000256" key="12">
    <source>
        <dbReference type="ARBA" id="ARBA00023273"/>
    </source>
</evidence>
<feature type="compositionally biased region" description="Low complexity" evidence="15">
    <location>
        <begin position="9"/>
        <end position="26"/>
    </location>
</feature>
<dbReference type="FunFam" id="3.30.40.10:FF:000078">
    <property type="entry name" value="E3 ubiquitin-protein ligase MYCBP2 isoform X1"/>
    <property type="match status" value="1"/>
</dbReference>
<evidence type="ECO:0000256" key="14">
    <source>
        <dbReference type="PROSITE-ProRule" id="PRU00235"/>
    </source>
</evidence>
<dbReference type="PROSITE" id="PS51284">
    <property type="entry name" value="DOC"/>
    <property type="match status" value="1"/>
</dbReference>
<feature type="compositionally biased region" description="Low complexity" evidence="15">
    <location>
        <begin position="191"/>
        <end position="205"/>
    </location>
</feature>
<feature type="region of interest" description="Disordered" evidence="15">
    <location>
        <begin position="191"/>
        <end position="227"/>
    </location>
</feature>
<feature type="compositionally biased region" description="Acidic residues" evidence="15">
    <location>
        <begin position="1881"/>
        <end position="1896"/>
    </location>
</feature>
<dbReference type="InterPro" id="IPR000315">
    <property type="entry name" value="Znf_B-box"/>
</dbReference>
<dbReference type="CDD" id="cd19799">
    <property type="entry name" value="Bbox2_MYCBP2"/>
    <property type="match status" value="1"/>
</dbReference>
<keyword evidence="8" id="KW-0677">Repeat</keyword>
<comment type="similarity">
    <text evidence="4">Belongs to the RING-Cys relay (RCR) family.</text>
</comment>
<keyword evidence="20" id="KW-1185">Reference proteome</keyword>
<dbReference type="SMART" id="SM01337">
    <property type="entry name" value="APC10"/>
    <property type="match status" value="1"/>
</dbReference>
<evidence type="ECO:0000256" key="8">
    <source>
        <dbReference type="ARBA" id="ARBA00022737"/>
    </source>
</evidence>
<dbReference type="PANTHER" id="PTHR45943">
    <property type="entry name" value="E3 UBIQUITIN-PROTEIN LIGASE MYCBP2"/>
    <property type="match status" value="1"/>
</dbReference>
<proteinExistence type="inferred from homology"/>
<dbReference type="InParanoid" id="D3BT62"/>
<dbReference type="GO" id="GO:0005634">
    <property type="term" value="C:nucleus"/>
    <property type="evidence" value="ECO:0007669"/>
    <property type="project" value="TreeGrafter"/>
</dbReference>
<dbReference type="SMART" id="SM00184">
    <property type="entry name" value="RING"/>
    <property type="match status" value="1"/>
</dbReference>
<evidence type="ECO:0000256" key="11">
    <source>
        <dbReference type="ARBA" id="ARBA00022833"/>
    </source>
</evidence>
<dbReference type="Pfam" id="PF03256">
    <property type="entry name" value="ANAPC10"/>
    <property type="match status" value="1"/>
</dbReference>
<dbReference type="SUPFAM" id="SSF57850">
    <property type="entry name" value="RING/U-box"/>
    <property type="match status" value="1"/>
</dbReference>
<dbReference type="Pfam" id="PF13639">
    <property type="entry name" value="zf-RING_2"/>
    <property type="match status" value="1"/>
</dbReference>
<keyword evidence="9 13" id="KW-0863">Zinc-finger</keyword>
<dbReference type="GO" id="GO:0005886">
    <property type="term" value="C:plasma membrane"/>
    <property type="evidence" value="ECO:0007669"/>
    <property type="project" value="TreeGrafter"/>
</dbReference>
<evidence type="ECO:0000259" key="18">
    <source>
        <dbReference type="PROSITE" id="PS51284"/>
    </source>
</evidence>
<feature type="region of interest" description="Disordered" evidence="15">
    <location>
        <begin position="88"/>
        <end position="146"/>
    </location>
</feature>
<dbReference type="FunCoup" id="D3BT62">
    <property type="interactions" value="42"/>
</dbReference>
<evidence type="ECO:0000256" key="15">
    <source>
        <dbReference type="SAM" id="MobiDB-lite"/>
    </source>
</evidence>
<evidence type="ECO:0000256" key="2">
    <source>
        <dbReference type="ARBA" id="ARBA00004489"/>
    </source>
</evidence>
<feature type="compositionally biased region" description="Low complexity" evidence="15">
    <location>
        <begin position="2391"/>
        <end position="2409"/>
    </location>
</feature>
<dbReference type="GO" id="GO:0008270">
    <property type="term" value="F:zinc ion binding"/>
    <property type="evidence" value="ECO:0007669"/>
    <property type="project" value="UniProtKB-KW"/>
</dbReference>
<feature type="compositionally biased region" description="Basic and acidic residues" evidence="15">
    <location>
        <begin position="2150"/>
        <end position="2159"/>
    </location>
</feature>
<dbReference type="GO" id="GO:0061630">
    <property type="term" value="F:ubiquitin protein ligase activity"/>
    <property type="evidence" value="ECO:0007669"/>
    <property type="project" value="UniProtKB-EC"/>
</dbReference>
<feature type="region of interest" description="Disordered" evidence="15">
    <location>
        <begin position="2390"/>
        <end position="2410"/>
    </location>
</feature>
<accession>D3BT62</accession>
<dbReference type="PROSITE" id="PS50012">
    <property type="entry name" value="RCC1_3"/>
    <property type="match status" value="1"/>
</dbReference>
<dbReference type="Proteomes" id="UP000001396">
    <property type="component" value="Unassembled WGS sequence"/>
</dbReference>
<dbReference type="GeneID" id="31366822"/>
<dbReference type="EC" id="2.3.2.33" evidence="5"/>
<dbReference type="PANTHER" id="PTHR45943:SF1">
    <property type="entry name" value="E3 UBIQUITIN-PROTEIN LIGASE MYCBP2"/>
    <property type="match status" value="1"/>
</dbReference>
<evidence type="ECO:0000256" key="4">
    <source>
        <dbReference type="ARBA" id="ARBA00005415"/>
    </source>
</evidence>
<dbReference type="PROSITE" id="PS50119">
    <property type="entry name" value="ZF_BBOX"/>
    <property type="match status" value="1"/>
</dbReference>
<evidence type="ECO:0000256" key="3">
    <source>
        <dbReference type="ARBA" id="ARBA00004906"/>
    </source>
</evidence>